<dbReference type="PRINTS" id="PR00455">
    <property type="entry name" value="HTHTETR"/>
</dbReference>
<dbReference type="SUPFAM" id="SSF46689">
    <property type="entry name" value="Homeodomain-like"/>
    <property type="match status" value="1"/>
</dbReference>
<keyword evidence="2 4" id="KW-0238">DNA-binding</keyword>
<name>A0A937RTX0_9ACTN</name>
<evidence type="ECO:0000256" key="5">
    <source>
        <dbReference type="SAM" id="MobiDB-lite"/>
    </source>
</evidence>
<feature type="region of interest" description="Disordered" evidence="5">
    <location>
        <begin position="207"/>
        <end position="230"/>
    </location>
</feature>
<dbReference type="InterPro" id="IPR050109">
    <property type="entry name" value="HTH-type_TetR-like_transc_reg"/>
</dbReference>
<feature type="compositionally biased region" description="Low complexity" evidence="5">
    <location>
        <begin position="211"/>
        <end position="230"/>
    </location>
</feature>
<dbReference type="PROSITE" id="PS50977">
    <property type="entry name" value="HTH_TETR_2"/>
    <property type="match status" value="1"/>
</dbReference>
<evidence type="ECO:0000256" key="2">
    <source>
        <dbReference type="ARBA" id="ARBA00023125"/>
    </source>
</evidence>
<dbReference type="Gene3D" id="1.10.357.10">
    <property type="entry name" value="Tetracycline Repressor, domain 2"/>
    <property type="match status" value="1"/>
</dbReference>
<comment type="caution">
    <text evidence="7">The sequence shown here is derived from an EMBL/GenBank/DDBJ whole genome shotgun (WGS) entry which is preliminary data.</text>
</comment>
<dbReference type="Pfam" id="PF00440">
    <property type="entry name" value="TetR_N"/>
    <property type="match status" value="1"/>
</dbReference>
<evidence type="ECO:0000313" key="7">
    <source>
        <dbReference type="EMBL" id="MBL7631841.1"/>
    </source>
</evidence>
<evidence type="ECO:0000256" key="4">
    <source>
        <dbReference type="PROSITE-ProRule" id="PRU00335"/>
    </source>
</evidence>
<dbReference type="GO" id="GO:0000976">
    <property type="term" value="F:transcription cis-regulatory region binding"/>
    <property type="evidence" value="ECO:0007669"/>
    <property type="project" value="TreeGrafter"/>
</dbReference>
<accession>A0A937RTX0</accession>
<gene>
    <name evidence="7" type="ORF">I7412_32710</name>
</gene>
<keyword evidence="8" id="KW-1185">Reference proteome</keyword>
<sequence length="230" mass="25202">MARPPARPAGEKSTREQILDVAQELFATVGYEKTSLREIAERMNFSKAALYYHFASKDDLLLALHLRLHELGRDALAGLDLDALAGAAPDAASPGDWLRLFDEVIDLLLDNRILVVFHLRNHDALERLHDNEQHRRAHAATQDLEDRLRRLLADPRVPMARRLRLSAALGAVGAGLLMSAEALADVPTDELRAELRVIVRNLLGADGRSRPTAPNASTAPSAPMPALGRG</sequence>
<dbReference type="PANTHER" id="PTHR30055">
    <property type="entry name" value="HTH-TYPE TRANSCRIPTIONAL REGULATOR RUTR"/>
    <property type="match status" value="1"/>
</dbReference>
<feature type="DNA-binding region" description="H-T-H motif" evidence="4">
    <location>
        <begin position="35"/>
        <end position="54"/>
    </location>
</feature>
<feature type="domain" description="HTH tetR-type" evidence="6">
    <location>
        <begin position="12"/>
        <end position="72"/>
    </location>
</feature>
<keyword evidence="1" id="KW-0805">Transcription regulation</keyword>
<evidence type="ECO:0000259" key="6">
    <source>
        <dbReference type="PROSITE" id="PS50977"/>
    </source>
</evidence>
<evidence type="ECO:0000313" key="8">
    <source>
        <dbReference type="Proteomes" id="UP000604475"/>
    </source>
</evidence>
<dbReference type="RefSeq" id="WP_203006573.1">
    <property type="nucleotide sequence ID" value="NZ_JADWYU010000159.1"/>
</dbReference>
<keyword evidence="3" id="KW-0804">Transcription</keyword>
<evidence type="ECO:0000256" key="3">
    <source>
        <dbReference type="ARBA" id="ARBA00023163"/>
    </source>
</evidence>
<dbReference type="GO" id="GO:0003700">
    <property type="term" value="F:DNA-binding transcription factor activity"/>
    <property type="evidence" value="ECO:0007669"/>
    <property type="project" value="TreeGrafter"/>
</dbReference>
<evidence type="ECO:0000256" key="1">
    <source>
        <dbReference type="ARBA" id="ARBA00023015"/>
    </source>
</evidence>
<dbReference type="AlphaFoldDB" id="A0A937RTX0"/>
<dbReference type="PANTHER" id="PTHR30055:SF234">
    <property type="entry name" value="HTH-TYPE TRANSCRIPTIONAL REGULATOR BETI"/>
    <property type="match status" value="1"/>
</dbReference>
<dbReference type="Proteomes" id="UP000604475">
    <property type="component" value="Unassembled WGS sequence"/>
</dbReference>
<protein>
    <submittedName>
        <fullName evidence="7">TetR/AcrR family transcriptional regulator</fullName>
    </submittedName>
</protein>
<dbReference type="EMBL" id="JAEACQ010000286">
    <property type="protein sequence ID" value="MBL7631841.1"/>
    <property type="molecule type" value="Genomic_DNA"/>
</dbReference>
<dbReference type="InterPro" id="IPR009057">
    <property type="entry name" value="Homeodomain-like_sf"/>
</dbReference>
<reference evidence="7" key="1">
    <citation type="submission" date="2020-12" db="EMBL/GenBank/DDBJ databases">
        <title>Genomic characterization of non-nitrogen-fixing Frankia strains.</title>
        <authorList>
            <person name="Carlos-Shanley C."/>
            <person name="Guerra T."/>
            <person name="Hahn D."/>
        </authorList>
    </citation>
    <scope>NUCLEOTIDE SEQUENCE</scope>
    <source>
        <strain evidence="7">CN6</strain>
    </source>
</reference>
<proteinExistence type="predicted"/>
<organism evidence="7 8">
    <name type="scientific">Frankia nepalensis</name>
    <dbReference type="NCBI Taxonomy" id="1836974"/>
    <lineage>
        <taxon>Bacteria</taxon>
        <taxon>Bacillati</taxon>
        <taxon>Actinomycetota</taxon>
        <taxon>Actinomycetes</taxon>
        <taxon>Frankiales</taxon>
        <taxon>Frankiaceae</taxon>
        <taxon>Frankia</taxon>
    </lineage>
</organism>
<dbReference type="InterPro" id="IPR001647">
    <property type="entry name" value="HTH_TetR"/>
</dbReference>